<feature type="domain" description="GGDEF" evidence="5">
    <location>
        <begin position="166"/>
        <end position="301"/>
    </location>
</feature>
<dbReference type="RefSeq" id="WP_097000489.1">
    <property type="nucleotide sequence ID" value="NZ_OBEI01000005.1"/>
</dbReference>
<dbReference type="Pfam" id="PF00990">
    <property type="entry name" value="GGDEF"/>
    <property type="match status" value="1"/>
</dbReference>
<evidence type="ECO:0000313" key="6">
    <source>
        <dbReference type="EMBL" id="SNZ08503.1"/>
    </source>
</evidence>
<organism evidence="6 7">
    <name type="scientific">Persephonella hydrogeniphila</name>
    <dbReference type="NCBI Taxonomy" id="198703"/>
    <lineage>
        <taxon>Bacteria</taxon>
        <taxon>Pseudomonadati</taxon>
        <taxon>Aquificota</taxon>
        <taxon>Aquificia</taxon>
        <taxon>Aquificales</taxon>
        <taxon>Hydrogenothermaceae</taxon>
        <taxon>Persephonella</taxon>
    </lineage>
</organism>
<keyword evidence="3" id="KW-0597">Phosphoprotein</keyword>
<dbReference type="CDD" id="cd01949">
    <property type="entry name" value="GGDEF"/>
    <property type="match status" value="1"/>
</dbReference>
<dbReference type="InterPro" id="IPR011006">
    <property type="entry name" value="CheY-like_superfamily"/>
</dbReference>
<dbReference type="PROSITE" id="PS50110">
    <property type="entry name" value="RESPONSE_REGULATORY"/>
    <property type="match status" value="1"/>
</dbReference>
<evidence type="ECO:0000313" key="7">
    <source>
        <dbReference type="Proteomes" id="UP000219036"/>
    </source>
</evidence>
<dbReference type="GO" id="GO:1902201">
    <property type="term" value="P:negative regulation of bacterial-type flagellum-dependent cell motility"/>
    <property type="evidence" value="ECO:0007669"/>
    <property type="project" value="TreeGrafter"/>
</dbReference>
<dbReference type="SMART" id="SM00448">
    <property type="entry name" value="REC"/>
    <property type="match status" value="1"/>
</dbReference>
<sequence>MSEKLKGNILIIDDTESNIDILMEILGDNFEIYAATDGETGLEIINEEDIDLVLLDIMMPEMDGFEVCRKLKENQRTEDVPVIFITALTDEESIEKAFDVGGSDYITKPFKHKEVLARVKMHLKLKYYQEELKRLASTDFLTGLYNRRHMFLIGNELFEIAKRYNKKLSIIILDIDRFKNINDTYGHDAGDEALKALSQIIIERTRECDVPARLGGEEFVILLPETELEGAKKLAEDLRKAVEEKVVELSDGEKLTFTISIGVSEINLIKDLSFEKALKLADKALYEAKETGRNKVVTKENR</sequence>
<dbReference type="AlphaFoldDB" id="A0A285NHW3"/>
<dbReference type="InterPro" id="IPR043128">
    <property type="entry name" value="Rev_trsase/Diguanyl_cyclase"/>
</dbReference>
<feature type="domain" description="Response regulatory" evidence="4">
    <location>
        <begin position="8"/>
        <end position="123"/>
    </location>
</feature>
<dbReference type="PANTHER" id="PTHR45138:SF9">
    <property type="entry name" value="DIGUANYLATE CYCLASE DGCM-RELATED"/>
    <property type="match status" value="1"/>
</dbReference>
<dbReference type="Pfam" id="PF00072">
    <property type="entry name" value="Response_reg"/>
    <property type="match status" value="1"/>
</dbReference>
<dbReference type="GO" id="GO:0000160">
    <property type="term" value="P:phosphorelay signal transduction system"/>
    <property type="evidence" value="ECO:0007669"/>
    <property type="project" value="InterPro"/>
</dbReference>
<reference evidence="7" key="1">
    <citation type="submission" date="2017-09" db="EMBL/GenBank/DDBJ databases">
        <authorList>
            <person name="Varghese N."/>
            <person name="Submissions S."/>
        </authorList>
    </citation>
    <scope>NUCLEOTIDE SEQUENCE [LARGE SCALE GENOMIC DNA]</scope>
    <source>
        <strain evidence="7">DSM 15103</strain>
    </source>
</reference>
<comment type="catalytic activity">
    <reaction evidence="2">
        <text>2 GTP = 3',3'-c-di-GMP + 2 diphosphate</text>
        <dbReference type="Rhea" id="RHEA:24898"/>
        <dbReference type="ChEBI" id="CHEBI:33019"/>
        <dbReference type="ChEBI" id="CHEBI:37565"/>
        <dbReference type="ChEBI" id="CHEBI:58805"/>
        <dbReference type="EC" id="2.7.7.65"/>
    </reaction>
</comment>
<proteinExistence type="predicted"/>
<dbReference type="FunFam" id="3.30.70.270:FF:000001">
    <property type="entry name" value="Diguanylate cyclase domain protein"/>
    <property type="match status" value="1"/>
</dbReference>
<keyword evidence="7" id="KW-1185">Reference proteome</keyword>
<dbReference type="Gene3D" id="3.30.70.270">
    <property type="match status" value="1"/>
</dbReference>
<dbReference type="SUPFAM" id="SSF55073">
    <property type="entry name" value="Nucleotide cyclase"/>
    <property type="match status" value="1"/>
</dbReference>
<evidence type="ECO:0000256" key="2">
    <source>
        <dbReference type="ARBA" id="ARBA00034247"/>
    </source>
</evidence>
<dbReference type="InterPro" id="IPR050469">
    <property type="entry name" value="Diguanylate_Cyclase"/>
</dbReference>
<dbReference type="Gene3D" id="3.40.50.2300">
    <property type="match status" value="1"/>
</dbReference>
<dbReference type="PROSITE" id="PS50887">
    <property type="entry name" value="GGDEF"/>
    <property type="match status" value="1"/>
</dbReference>
<name>A0A285NHW3_9AQUI</name>
<dbReference type="Proteomes" id="UP000219036">
    <property type="component" value="Unassembled WGS sequence"/>
</dbReference>
<evidence type="ECO:0000256" key="3">
    <source>
        <dbReference type="PROSITE-ProRule" id="PRU00169"/>
    </source>
</evidence>
<dbReference type="InterPro" id="IPR001789">
    <property type="entry name" value="Sig_transdc_resp-reg_receiver"/>
</dbReference>
<dbReference type="NCBIfam" id="TIGR00254">
    <property type="entry name" value="GGDEF"/>
    <property type="match status" value="1"/>
</dbReference>
<dbReference type="InterPro" id="IPR029787">
    <property type="entry name" value="Nucleotide_cyclase"/>
</dbReference>
<accession>A0A285NHW3</accession>
<dbReference type="PANTHER" id="PTHR45138">
    <property type="entry name" value="REGULATORY COMPONENTS OF SENSORY TRANSDUCTION SYSTEM"/>
    <property type="match status" value="1"/>
</dbReference>
<feature type="modified residue" description="4-aspartylphosphate" evidence="3">
    <location>
        <position position="56"/>
    </location>
</feature>
<dbReference type="SMART" id="SM00267">
    <property type="entry name" value="GGDEF"/>
    <property type="match status" value="1"/>
</dbReference>
<gene>
    <name evidence="6" type="ORF">SAMN06265182_1320</name>
</gene>
<dbReference type="EMBL" id="OBEI01000005">
    <property type="protein sequence ID" value="SNZ08503.1"/>
    <property type="molecule type" value="Genomic_DNA"/>
</dbReference>
<dbReference type="GO" id="GO:0052621">
    <property type="term" value="F:diguanylate cyclase activity"/>
    <property type="evidence" value="ECO:0007669"/>
    <property type="project" value="UniProtKB-EC"/>
</dbReference>
<dbReference type="OrthoDB" id="9804955at2"/>
<dbReference type="GO" id="GO:0005886">
    <property type="term" value="C:plasma membrane"/>
    <property type="evidence" value="ECO:0007669"/>
    <property type="project" value="TreeGrafter"/>
</dbReference>
<protein>
    <recommendedName>
        <fullName evidence="1">diguanylate cyclase</fullName>
        <ecNumber evidence="1">2.7.7.65</ecNumber>
    </recommendedName>
</protein>
<evidence type="ECO:0000259" key="4">
    <source>
        <dbReference type="PROSITE" id="PS50110"/>
    </source>
</evidence>
<dbReference type="SUPFAM" id="SSF52172">
    <property type="entry name" value="CheY-like"/>
    <property type="match status" value="1"/>
</dbReference>
<dbReference type="EC" id="2.7.7.65" evidence="1"/>
<dbReference type="InterPro" id="IPR000160">
    <property type="entry name" value="GGDEF_dom"/>
</dbReference>
<dbReference type="GO" id="GO:0043709">
    <property type="term" value="P:cell adhesion involved in single-species biofilm formation"/>
    <property type="evidence" value="ECO:0007669"/>
    <property type="project" value="TreeGrafter"/>
</dbReference>
<evidence type="ECO:0000256" key="1">
    <source>
        <dbReference type="ARBA" id="ARBA00012528"/>
    </source>
</evidence>
<evidence type="ECO:0000259" key="5">
    <source>
        <dbReference type="PROSITE" id="PS50887"/>
    </source>
</evidence>